<dbReference type="CDD" id="cd09274">
    <property type="entry name" value="RNase_HI_RT_Ty3"/>
    <property type="match status" value="1"/>
</dbReference>
<dbReference type="SUPFAM" id="SSF56672">
    <property type="entry name" value="DNA/RNA polymerases"/>
    <property type="match status" value="1"/>
</dbReference>
<dbReference type="InterPro" id="IPR041577">
    <property type="entry name" value="RT_RNaseH_2"/>
</dbReference>
<reference evidence="4" key="1">
    <citation type="journal article" date="2023" name="G3 (Bethesda)">
        <title>Whole genome assembly and annotation of the endangered Caribbean coral Acropora cervicornis.</title>
        <authorList>
            <person name="Selwyn J.D."/>
            <person name="Vollmer S.V."/>
        </authorList>
    </citation>
    <scope>NUCLEOTIDE SEQUENCE</scope>
    <source>
        <strain evidence="4">K2</strain>
    </source>
</reference>
<dbReference type="EMBL" id="JARQWQ010000009">
    <property type="protein sequence ID" value="KAK2569637.1"/>
    <property type="molecule type" value="Genomic_DNA"/>
</dbReference>
<dbReference type="InterPro" id="IPR043128">
    <property type="entry name" value="Rev_trsase/Diguanyl_cyclase"/>
</dbReference>
<dbReference type="PROSITE" id="PS50994">
    <property type="entry name" value="INTEGRASE"/>
    <property type="match status" value="1"/>
</dbReference>
<dbReference type="PROSITE" id="PS50878">
    <property type="entry name" value="RT_POL"/>
    <property type="match status" value="1"/>
</dbReference>
<dbReference type="Pfam" id="PF00665">
    <property type="entry name" value="rve"/>
    <property type="match status" value="1"/>
</dbReference>
<dbReference type="FunFam" id="3.10.10.10:FF:000003">
    <property type="entry name" value="Retrovirus-related Pol polyprotein from transposon 297-like Protein"/>
    <property type="match status" value="1"/>
</dbReference>
<dbReference type="InterPro" id="IPR001584">
    <property type="entry name" value="Integrase_cat-core"/>
</dbReference>
<dbReference type="SUPFAM" id="SSF53098">
    <property type="entry name" value="Ribonuclease H-like"/>
    <property type="match status" value="1"/>
</dbReference>
<evidence type="ECO:0000313" key="4">
    <source>
        <dbReference type="EMBL" id="KAK2569637.1"/>
    </source>
</evidence>
<name>A0AAD9QYE4_ACRCE</name>
<dbReference type="Pfam" id="PF17921">
    <property type="entry name" value="Integrase_H2C2"/>
    <property type="match status" value="1"/>
</dbReference>
<feature type="domain" description="Reverse transcriptase" evidence="2">
    <location>
        <begin position="490"/>
        <end position="667"/>
    </location>
</feature>
<dbReference type="CDD" id="cd01647">
    <property type="entry name" value="RT_LTR"/>
    <property type="match status" value="1"/>
</dbReference>
<dbReference type="InterPro" id="IPR043502">
    <property type="entry name" value="DNA/RNA_pol_sf"/>
</dbReference>
<dbReference type="CDD" id="cd05481">
    <property type="entry name" value="retropepsin_like_LTR_1"/>
    <property type="match status" value="1"/>
</dbReference>
<feature type="region of interest" description="Disordered" evidence="1">
    <location>
        <begin position="245"/>
        <end position="275"/>
    </location>
</feature>
<evidence type="ECO:0000313" key="5">
    <source>
        <dbReference type="Proteomes" id="UP001249851"/>
    </source>
</evidence>
<dbReference type="Gene3D" id="1.10.340.70">
    <property type="match status" value="1"/>
</dbReference>
<comment type="caution">
    <text evidence="4">The sequence shown here is derived from an EMBL/GenBank/DDBJ whole genome shotgun (WGS) entry which is preliminary data.</text>
</comment>
<protein>
    <submittedName>
        <fullName evidence="4">Transposon Ty3-I Gag-Pol polyprotein</fullName>
    </submittedName>
</protein>
<evidence type="ECO:0000256" key="1">
    <source>
        <dbReference type="SAM" id="MobiDB-lite"/>
    </source>
</evidence>
<evidence type="ECO:0000259" key="2">
    <source>
        <dbReference type="PROSITE" id="PS50878"/>
    </source>
</evidence>
<dbReference type="InterPro" id="IPR012337">
    <property type="entry name" value="RNaseH-like_sf"/>
</dbReference>
<dbReference type="Proteomes" id="UP001249851">
    <property type="component" value="Unassembled WGS sequence"/>
</dbReference>
<dbReference type="FunFam" id="3.30.420.10:FF:000063">
    <property type="entry name" value="Retrovirus-related Pol polyprotein from transposon 297-like Protein"/>
    <property type="match status" value="1"/>
</dbReference>
<dbReference type="Gene3D" id="3.30.420.10">
    <property type="entry name" value="Ribonuclease H-like superfamily/Ribonuclease H"/>
    <property type="match status" value="1"/>
</dbReference>
<dbReference type="Gene3D" id="3.10.10.10">
    <property type="entry name" value="HIV Type 1 Reverse Transcriptase, subunit A, domain 1"/>
    <property type="match status" value="1"/>
</dbReference>
<dbReference type="InterPro" id="IPR041588">
    <property type="entry name" value="Integrase_H2C2"/>
</dbReference>
<sequence>MGELSGIMPPQMEWNDSDLPTAFKSFKQYCQLIFDGPLNTKEDKVKATYILLWIGEEGRKIFNSFDLNDEEKAKPDTIFLKFATYLEPKSNFRIARYQLQGFRQADDESVDSFMARCKIQAQKCRFSEAELEERLIEQLIIGTRERKVQEVLLGKDDKLKLDKAMDIARTKEATVNDMKSLEQQGASARPHDTNIDAVKQNSNHKCGKCGLSHGKKCPAQGTRCRKCNQWNHWEQVCRNKQIQDWRAKPSPRKQPEGWIPQKKTSQNKVNAVGETNSDSDELCFETIHIDSSNVNLLRDEAFAKISVELPNVDHPNPVLKVKVDTGAQGNILPLRIYKNMFPDNVDENGLPTGTAPSQTKPTAYNGTQISQHGVCSIKCSFGDKETDAVFYVADVEGPAICGLPTCCQLQLVELHCEISTGSSKTSSPVIKDKSDLQILYPDRFDGIGKFEGEYHIVTDPDVPPVVHAPRKCPIHIKDDIKKELDEMVNLGVIKPVTEPTDWVSSVAYSQKSNGRWRVCLNPKDLNRAVKRSHHHMPTLDEITHQFKGSSVFSKLDARHGYWSVVLDEESSYLTTFNSPFGRFRFTRLPFGLCVSQDIFQQKMDFILEKCPGTVGIADDIAVHGTTEEEHDSNLHNLMLVAREHGLVFNLEKCMIKERKITFFGMLFDAEGVHPDPEKVDAIRAIQIPQDAQELQSFLGIATYVAPFIPNLSAMSEPLRNLLKKGTDFHWSPSHSTAFEKIKQSICRQVSLMYFDPRKETVVQVDASLRGLGSALVQEGKVVAFASRALMDTEKRYANIEREMLAVVVACEKFHSYLFGKRFLVESDHKPLEMIHLKNLTAAPPRLQRMLLRIQGYDLEIKYKPGTEMLLADPMSRLSPLRSKEPLDLHKVCLVRFSDAKLNALKEDTSSDPELTALREIIYSGWPEKRKQVPVSLRKYWAYRDELSIENGLVLKGERVIVPECQRAEILEKIHQAHQGVEKCQLRARSCIFWPNINKDIEARVQKCKACQEGQNTQAKETLEPHEVPTRPWQIIGTDLFTWNGDEYLLMCDYYSKFPVIKKIPSGQSTGQTVVNLTKCVMSEQGVPEVIISDNGPQYDCRSYKQFSQEWGFKHITSSPRYPQSNGFIERQVQTVKNTLDKAKKSGQDPHMSMLCLRSTPLDSQLPSPAELLYQRKLQANLPIRVGNQIPDRDNITQRLTERQQLMKHYYDKKAHDLSPLATGQPVHIQDQATKKWFPGTVNCTRPEPRSYEVKTHSGSILRRNRRHLRPADTGQVVVNSEDEPDESDEPAEASHNVQESAKPSQTIMPSPARDVGVTSGPPCASPNPGTYRTRSGRVVIRPARFAE</sequence>
<proteinExistence type="predicted"/>
<dbReference type="GO" id="GO:0003676">
    <property type="term" value="F:nucleic acid binding"/>
    <property type="evidence" value="ECO:0007669"/>
    <property type="project" value="InterPro"/>
</dbReference>
<dbReference type="Pfam" id="PF17919">
    <property type="entry name" value="RT_RNaseH_2"/>
    <property type="match status" value="1"/>
</dbReference>
<feature type="compositionally biased region" description="Acidic residues" evidence="1">
    <location>
        <begin position="1280"/>
        <end position="1291"/>
    </location>
</feature>
<keyword evidence="5" id="KW-1185">Reference proteome</keyword>
<gene>
    <name evidence="4" type="ORF">P5673_005467</name>
</gene>
<dbReference type="FunFam" id="1.10.340.70:FF:000003">
    <property type="entry name" value="Protein CBG25708"/>
    <property type="match status" value="1"/>
</dbReference>
<feature type="domain" description="Integrase catalytic" evidence="3">
    <location>
        <begin position="1027"/>
        <end position="1198"/>
    </location>
</feature>
<feature type="region of interest" description="Disordered" evidence="1">
    <location>
        <begin position="1245"/>
        <end position="1347"/>
    </location>
</feature>
<dbReference type="Gene3D" id="3.30.70.270">
    <property type="match status" value="2"/>
</dbReference>
<dbReference type="PANTHER" id="PTHR37984:SF7">
    <property type="entry name" value="INTEGRASE CATALYTIC DOMAIN-CONTAINING PROTEIN"/>
    <property type="match status" value="1"/>
</dbReference>
<dbReference type="PANTHER" id="PTHR37984">
    <property type="entry name" value="PROTEIN CBG26694"/>
    <property type="match status" value="1"/>
</dbReference>
<reference evidence="4" key="2">
    <citation type="journal article" date="2023" name="Science">
        <title>Genomic signatures of disease resistance in endangered staghorn corals.</title>
        <authorList>
            <person name="Vollmer S.V."/>
            <person name="Selwyn J.D."/>
            <person name="Despard B.A."/>
            <person name="Roesel C.L."/>
        </authorList>
    </citation>
    <scope>NUCLEOTIDE SEQUENCE</scope>
    <source>
        <strain evidence="4">K2</strain>
    </source>
</reference>
<dbReference type="InterPro" id="IPR036397">
    <property type="entry name" value="RNaseH_sf"/>
</dbReference>
<feature type="compositionally biased region" description="Polar residues" evidence="1">
    <location>
        <begin position="262"/>
        <end position="275"/>
    </location>
</feature>
<dbReference type="GO" id="GO:0015074">
    <property type="term" value="P:DNA integration"/>
    <property type="evidence" value="ECO:0007669"/>
    <property type="project" value="InterPro"/>
</dbReference>
<organism evidence="4 5">
    <name type="scientific">Acropora cervicornis</name>
    <name type="common">Staghorn coral</name>
    <dbReference type="NCBI Taxonomy" id="6130"/>
    <lineage>
        <taxon>Eukaryota</taxon>
        <taxon>Metazoa</taxon>
        <taxon>Cnidaria</taxon>
        <taxon>Anthozoa</taxon>
        <taxon>Hexacorallia</taxon>
        <taxon>Scleractinia</taxon>
        <taxon>Astrocoeniina</taxon>
        <taxon>Acroporidae</taxon>
        <taxon>Acropora</taxon>
    </lineage>
</organism>
<feature type="compositionally biased region" description="Basic and acidic residues" evidence="1">
    <location>
        <begin position="1246"/>
        <end position="1255"/>
    </location>
</feature>
<accession>A0AAD9QYE4</accession>
<dbReference type="FunFam" id="3.30.70.270:FF:000026">
    <property type="entry name" value="Transposon Ty3-G Gag-Pol polyprotein"/>
    <property type="match status" value="1"/>
</dbReference>
<dbReference type="InterPro" id="IPR000477">
    <property type="entry name" value="RT_dom"/>
</dbReference>
<dbReference type="FunFam" id="3.10.20.370:FF:000001">
    <property type="entry name" value="Retrovirus-related Pol polyprotein from transposon 17.6-like protein"/>
    <property type="match status" value="1"/>
</dbReference>
<dbReference type="InterPro" id="IPR050951">
    <property type="entry name" value="Retrovirus_Pol_polyprotein"/>
</dbReference>
<evidence type="ECO:0000259" key="3">
    <source>
        <dbReference type="PROSITE" id="PS50994"/>
    </source>
</evidence>
<feature type="compositionally biased region" description="Polar residues" evidence="1">
    <location>
        <begin position="1295"/>
        <end position="1308"/>
    </location>
</feature>
<dbReference type="Pfam" id="PF00078">
    <property type="entry name" value="RVT_1"/>
    <property type="match status" value="1"/>
</dbReference>